<reference evidence="2 3" key="1">
    <citation type="journal article" date="2024" name="BMC Genomics">
        <title>De novo assembly and annotation of Popillia japonica's genome with initial clues to its potential as an invasive pest.</title>
        <authorList>
            <person name="Cucini C."/>
            <person name="Boschi S."/>
            <person name="Funari R."/>
            <person name="Cardaioli E."/>
            <person name="Iannotti N."/>
            <person name="Marturano G."/>
            <person name="Paoli F."/>
            <person name="Bruttini M."/>
            <person name="Carapelli A."/>
            <person name="Frati F."/>
            <person name="Nardi F."/>
        </authorList>
    </citation>
    <scope>NUCLEOTIDE SEQUENCE [LARGE SCALE GENOMIC DNA]</scope>
    <source>
        <strain evidence="2">DMR45628</strain>
    </source>
</reference>
<dbReference type="Proteomes" id="UP001458880">
    <property type="component" value="Unassembled WGS sequence"/>
</dbReference>
<feature type="compositionally biased region" description="Basic residues" evidence="1">
    <location>
        <begin position="14"/>
        <end position="30"/>
    </location>
</feature>
<evidence type="ECO:0000256" key="1">
    <source>
        <dbReference type="SAM" id="MobiDB-lite"/>
    </source>
</evidence>
<dbReference type="PANTHER" id="PTHR10773:SF19">
    <property type="match status" value="1"/>
</dbReference>
<dbReference type="AlphaFoldDB" id="A0AAW1LIM3"/>
<gene>
    <name evidence="2" type="ORF">QE152_g12674</name>
</gene>
<protein>
    <submittedName>
        <fullName evidence="2">Uncharacterized protein</fullName>
    </submittedName>
</protein>
<evidence type="ECO:0000313" key="2">
    <source>
        <dbReference type="EMBL" id="KAK9736235.1"/>
    </source>
</evidence>
<sequence>MNDQNIIPPEGNKSRTKIKTPSKRAVAKQKRYAPKTLPLSPQCGHTGKPYQPFQCYSMLTVRDIKYFHEAFYQSRNKISQDQFILKHYTTSNPKRMRKRNEEKNKPKSMMSFMNILGVKKDRILNILKRYKEKNEIPSRRRSSKRKNYNKRAAISNFDCQKNLALHKIPDQPAYLSMQLNFYHFVVVEGSSRGKLNPATVKSYIWTEVDRPRGSNEIPSALFHTLTRFEFSATIIRLFCDGCGAQNKNSTVIGMW</sequence>
<dbReference type="PANTHER" id="PTHR10773">
    <property type="entry name" value="DNA-DIRECTED RNA POLYMERASES I, II, AND III SUBUNIT RPABC2"/>
    <property type="match status" value="1"/>
</dbReference>
<keyword evidence="3" id="KW-1185">Reference proteome</keyword>
<comment type="caution">
    <text evidence="2">The sequence shown here is derived from an EMBL/GenBank/DDBJ whole genome shotgun (WGS) entry which is preliminary data.</text>
</comment>
<proteinExistence type="predicted"/>
<evidence type="ECO:0000313" key="3">
    <source>
        <dbReference type="Proteomes" id="UP001458880"/>
    </source>
</evidence>
<accession>A0AAW1LIM3</accession>
<dbReference type="EMBL" id="JASPKY010000116">
    <property type="protein sequence ID" value="KAK9736235.1"/>
    <property type="molecule type" value="Genomic_DNA"/>
</dbReference>
<feature type="region of interest" description="Disordered" evidence="1">
    <location>
        <begin position="1"/>
        <end position="30"/>
    </location>
</feature>
<name>A0AAW1LIM3_POPJA</name>
<organism evidence="2 3">
    <name type="scientific">Popillia japonica</name>
    <name type="common">Japanese beetle</name>
    <dbReference type="NCBI Taxonomy" id="7064"/>
    <lineage>
        <taxon>Eukaryota</taxon>
        <taxon>Metazoa</taxon>
        <taxon>Ecdysozoa</taxon>
        <taxon>Arthropoda</taxon>
        <taxon>Hexapoda</taxon>
        <taxon>Insecta</taxon>
        <taxon>Pterygota</taxon>
        <taxon>Neoptera</taxon>
        <taxon>Endopterygota</taxon>
        <taxon>Coleoptera</taxon>
        <taxon>Polyphaga</taxon>
        <taxon>Scarabaeiformia</taxon>
        <taxon>Scarabaeidae</taxon>
        <taxon>Rutelinae</taxon>
        <taxon>Popillia</taxon>
    </lineage>
</organism>